<dbReference type="EMBL" id="BK029940">
    <property type="protein sequence ID" value="DAD55764.1"/>
    <property type="molecule type" value="Genomic_DNA"/>
</dbReference>
<name>A0A8D9PEJ8_9VIRU</name>
<accession>A0A8D9PEJ8</accession>
<organism evidence="1">
    <name type="scientific">Bacteriophage sp</name>
    <dbReference type="NCBI Taxonomy" id="38018"/>
    <lineage>
        <taxon>Viruses</taxon>
    </lineage>
</organism>
<proteinExistence type="predicted"/>
<evidence type="ECO:0000313" key="1">
    <source>
        <dbReference type="EMBL" id="DAD55764.1"/>
    </source>
</evidence>
<protein>
    <submittedName>
        <fullName evidence="1">Uncharacterized protein</fullName>
    </submittedName>
</protein>
<reference evidence="1" key="1">
    <citation type="journal article" date="2021" name="Proc. Natl. Acad. Sci. U.S.A.">
        <title>A Catalog of Tens of Thousands of Viruses from Human Metagenomes Reveals Hidden Associations with Chronic Diseases.</title>
        <authorList>
            <person name="Tisza M.J."/>
            <person name="Buck C.B."/>
        </authorList>
    </citation>
    <scope>NUCLEOTIDE SEQUENCE</scope>
    <source>
        <strain evidence="1">CtOZu12</strain>
    </source>
</reference>
<sequence>MTRLMLCVNIYTDDRKNPILLNYHLCSFVINVLD</sequence>